<dbReference type="InterPro" id="IPR045203">
    <property type="entry name" value="RanGAP1/2"/>
</dbReference>
<feature type="compositionally biased region" description="Basic and acidic residues" evidence="1">
    <location>
        <begin position="456"/>
        <end position="473"/>
    </location>
</feature>
<feature type="region of interest" description="Disordered" evidence="1">
    <location>
        <begin position="425"/>
        <end position="473"/>
    </location>
</feature>
<keyword evidence="3" id="KW-1185">Reference proteome</keyword>
<dbReference type="PANTHER" id="PTHR46761:SF2">
    <property type="entry name" value="RAN GTPASE-ACTIVATING PROTEIN 1"/>
    <property type="match status" value="1"/>
</dbReference>
<dbReference type="InterPro" id="IPR032675">
    <property type="entry name" value="LRR_dom_sf"/>
</dbReference>
<comment type="caution">
    <text evidence="2">The sequence shown here is derived from an EMBL/GenBank/DDBJ whole genome shotgun (WGS) entry which is preliminary data.</text>
</comment>
<feature type="compositionally biased region" description="Acidic residues" evidence="1">
    <location>
        <begin position="429"/>
        <end position="455"/>
    </location>
</feature>
<dbReference type="Pfam" id="PF13516">
    <property type="entry name" value="LRR_6"/>
    <property type="match status" value="3"/>
</dbReference>
<dbReference type="AlphaFoldDB" id="A0ABD3QYY6"/>
<dbReference type="Proteomes" id="UP001530400">
    <property type="component" value="Unassembled WGS sequence"/>
</dbReference>
<sequence>MSAAPPPIKLTPPGQREVVSPERAQEFIAEWTQQLLDQRAKVQSASGDEDVSNVVLCDRISLTDKSYTPEAAEIIANFLREQFQGGVPIAFGIVEADLTDMIASQLTAQGLKVLQTICDAFADSELVDVDLSDNAVGEQGGKCCKTVLTKSSLKRLAMCNMGLAAETMQYIADILTSDEYGNGCIAERMTKIHFYNNMSGPDGCKEFSRILEKSKELTDIRFSSTRARKEGTDIFVSALDACLADGRNANLTRLDLCDNNFVNKAAQEALFRALASTKNLTYLNLSDCELGDDGVKKVCHALFDSDSSLEHLNLSANELTHKGAKHIADFIRDCEQLKVLRLEDNELTSKGVEHLAKAFHIGDDGSAIQEIFLNGNAIGTIGARALIDAAGPDGKDMPNLKSIFLNQNSFNSDVISELEAAFQGKLGELDENDSDGEADDDLSSDEEDSDEEEEGNDAKVDNLADAMEKSLIV</sequence>
<dbReference type="InterPro" id="IPR001611">
    <property type="entry name" value="Leu-rich_rpt"/>
</dbReference>
<reference evidence="2 3" key="1">
    <citation type="submission" date="2024-10" db="EMBL/GenBank/DDBJ databases">
        <title>Updated reference genomes for cyclostephanoid diatoms.</title>
        <authorList>
            <person name="Roberts W.R."/>
            <person name="Alverson A.J."/>
        </authorList>
    </citation>
    <scope>NUCLEOTIDE SEQUENCE [LARGE SCALE GENOMIC DNA]</scope>
    <source>
        <strain evidence="2 3">AJA010-31</strain>
    </source>
</reference>
<accession>A0ABD3QYY6</accession>
<proteinExistence type="predicted"/>
<evidence type="ECO:0000313" key="3">
    <source>
        <dbReference type="Proteomes" id="UP001530400"/>
    </source>
</evidence>
<dbReference type="EMBL" id="JALLPJ020000002">
    <property type="protein sequence ID" value="KAL3805490.1"/>
    <property type="molecule type" value="Genomic_DNA"/>
</dbReference>
<dbReference type="PANTHER" id="PTHR46761">
    <property type="entry name" value="RAN GTPASE-ACTIVATING PROTEIN 1"/>
    <property type="match status" value="1"/>
</dbReference>
<dbReference type="Gene3D" id="3.80.10.10">
    <property type="entry name" value="Ribonuclease Inhibitor"/>
    <property type="match status" value="2"/>
</dbReference>
<dbReference type="SUPFAM" id="SSF52047">
    <property type="entry name" value="RNI-like"/>
    <property type="match status" value="1"/>
</dbReference>
<gene>
    <name evidence="2" type="ORF">ACHAWO_003000</name>
</gene>
<name>A0ABD3QYY6_9STRA</name>
<dbReference type="SMART" id="SM00368">
    <property type="entry name" value="LRR_RI"/>
    <property type="match status" value="6"/>
</dbReference>
<protein>
    <submittedName>
        <fullName evidence="2">Uncharacterized protein</fullName>
    </submittedName>
</protein>
<evidence type="ECO:0000256" key="1">
    <source>
        <dbReference type="SAM" id="MobiDB-lite"/>
    </source>
</evidence>
<evidence type="ECO:0000313" key="2">
    <source>
        <dbReference type="EMBL" id="KAL3805490.1"/>
    </source>
</evidence>
<organism evidence="2 3">
    <name type="scientific">Cyclotella atomus</name>
    <dbReference type="NCBI Taxonomy" id="382360"/>
    <lineage>
        <taxon>Eukaryota</taxon>
        <taxon>Sar</taxon>
        <taxon>Stramenopiles</taxon>
        <taxon>Ochrophyta</taxon>
        <taxon>Bacillariophyta</taxon>
        <taxon>Coscinodiscophyceae</taxon>
        <taxon>Thalassiosirophycidae</taxon>
        <taxon>Stephanodiscales</taxon>
        <taxon>Stephanodiscaceae</taxon>
        <taxon>Cyclotella</taxon>
    </lineage>
</organism>